<dbReference type="Pfam" id="PF00201">
    <property type="entry name" value="UDPGT"/>
    <property type="match status" value="1"/>
</dbReference>
<reference evidence="5 6" key="1">
    <citation type="submission" date="2018-04" db="EMBL/GenBank/DDBJ databases">
        <title>The genome of golden apple snail Pomacea canaliculata provides insight into stress tolerance and invasive adaptation.</title>
        <authorList>
            <person name="Liu C."/>
            <person name="Liu B."/>
            <person name="Ren Y."/>
            <person name="Zhang Y."/>
            <person name="Wang H."/>
            <person name="Li S."/>
            <person name="Jiang F."/>
            <person name="Yin L."/>
            <person name="Zhang G."/>
            <person name="Qian W."/>
            <person name="Fan W."/>
        </authorList>
    </citation>
    <scope>NUCLEOTIDE SEQUENCE [LARGE SCALE GENOMIC DNA]</scope>
    <source>
        <strain evidence="5">SZHN2017</strain>
        <tissue evidence="5">Muscle</tissue>
    </source>
</reference>
<protein>
    <recommendedName>
        <fullName evidence="7">Glucuronosyltransferase</fullName>
    </recommendedName>
</protein>
<dbReference type="PANTHER" id="PTHR48043:SF145">
    <property type="entry name" value="FI06409P-RELATED"/>
    <property type="match status" value="1"/>
</dbReference>
<dbReference type="AlphaFoldDB" id="A0A2T7P0B5"/>
<feature type="chain" id="PRO_5015469358" description="Glucuronosyltransferase" evidence="4">
    <location>
        <begin position="17"/>
        <end position="125"/>
    </location>
</feature>
<keyword evidence="2" id="KW-0328">Glycosyltransferase</keyword>
<evidence type="ECO:0000256" key="4">
    <source>
        <dbReference type="SAM" id="SignalP"/>
    </source>
</evidence>
<evidence type="ECO:0000256" key="3">
    <source>
        <dbReference type="ARBA" id="ARBA00022679"/>
    </source>
</evidence>
<sequence>MTCWLTTTLAVFVSHCGYDGQYEALFHAVPVVCTPLVADQFYNAERMRVKGMAETVDLNTVSTHELHSTILKVATNTSYKQAITKASELFKIEFGVPVEKAAYWLDHNWVSINLGDDQHGKKSLL</sequence>
<dbReference type="InterPro" id="IPR050271">
    <property type="entry name" value="UDP-glycosyltransferase"/>
</dbReference>
<accession>A0A2T7P0B5</accession>
<comment type="caution">
    <text evidence="5">The sequence shown here is derived from an EMBL/GenBank/DDBJ whole genome shotgun (WGS) entry which is preliminary data.</text>
</comment>
<dbReference type="SUPFAM" id="SSF53756">
    <property type="entry name" value="UDP-Glycosyltransferase/glycogen phosphorylase"/>
    <property type="match status" value="1"/>
</dbReference>
<name>A0A2T7P0B5_POMCA</name>
<dbReference type="Proteomes" id="UP000245119">
    <property type="component" value="Linkage Group LG7"/>
</dbReference>
<evidence type="ECO:0000256" key="2">
    <source>
        <dbReference type="ARBA" id="ARBA00022676"/>
    </source>
</evidence>
<evidence type="ECO:0008006" key="7">
    <source>
        <dbReference type="Google" id="ProtNLM"/>
    </source>
</evidence>
<dbReference type="STRING" id="400727.A0A2T7P0B5"/>
<dbReference type="PANTHER" id="PTHR48043">
    <property type="entry name" value="EG:EG0003.4 PROTEIN-RELATED"/>
    <property type="match status" value="1"/>
</dbReference>
<evidence type="ECO:0000313" key="5">
    <source>
        <dbReference type="EMBL" id="PVD26860.1"/>
    </source>
</evidence>
<feature type="signal peptide" evidence="4">
    <location>
        <begin position="1"/>
        <end position="16"/>
    </location>
</feature>
<organism evidence="5 6">
    <name type="scientific">Pomacea canaliculata</name>
    <name type="common">Golden apple snail</name>
    <dbReference type="NCBI Taxonomy" id="400727"/>
    <lineage>
        <taxon>Eukaryota</taxon>
        <taxon>Metazoa</taxon>
        <taxon>Spiralia</taxon>
        <taxon>Lophotrochozoa</taxon>
        <taxon>Mollusca</taxon>
        <taxon>Gastropoda</taxon>
        <taxon>Caenogastropoda</taxon>
        <taxon>Architaenioglossa</taxon>
        <taxon>Ampullarioidea</taxon>
        <taxon>Ampullariidae</taxon>
        <taxon>Pomacea</taxon>
    </lineage>
</organism>
<comment type="similarity">
    <text evidence="1">Belongs to the UDP-glycosyltransferase family.</text>
</comment>
<dbReference type="EMBL" id="PZQS01000007">
    <property type="protein sequence ID" value="PVD26860.1"/>
    <property type="molecule type" value="Genomic_DNA"/>
</dbReference>
<dbReference type="Gene3D" id="3.40.50.2000">
    <property type="entry name" value="Glycogen Phosphorylase B"/>
    <property type="match status" value="1"/>
</dbReference>
<evidence type="ECO:0000256" key="1">
    <source>
        <dbReference type="ARBA" id="ARBA00009995"/>
    </source>
</evidence>
<keyword evidence="6" id="KW-1185">Reference proteome</keyword>
<dbReference type="GO" id="GO:0008194">
    <property type="term" value="F:UDP-glycosyltransferase activity"/>
    <property type="evidence" value="ECO:0007669"/>
    <property type="project" value="InterPro"/>
</dbReference>
<gene>
    <name evidence="5" type="ORF">C0Q70_12008</name>
</gene>
<proteinExistence type="inferred from homology"/>
<keyword evidence="3" id="KW-0808">Transferase</keyword>
<dbReference type="InterPro" id="IPR002213">
    <property type="entry name" value="UDP_glucos_trans"/>
</dbReference>
<evidence type="ECO:0000313" key="6">
    <source>
        <dbReference type="Proteomes" id="UP000245119"/>
    </source>
</evidence>
<keyword evidence="4" id="KW-0732">Signal</keyword>